<dbReference type="AlphaFoldDB" id="A0AAU6Q1G1"/>
<name>A0AAU6Q1G1_9DEIO</name>
<sequence length="114" mass="12222">MAFAPSHSADTDHRAAPQPAHPLAPMRLAQAAQAYLESCPVSERVRRAGLLASLDEYLGAPAPLLAYTKLTGEAWRRTLPAAEQDDAGALLSDFRAFLRDGGWLDAARAVNLPD</sequence>
<dbReference type="EMBL" id="CP149782">
    <property type="protein sequence ID" value="WYF44427.1"/>
    <property type="molecule type" value="Genomic_DNA"/>
</dbReference>
<protein>
    <submittedName>
        <fullName evidence="2">Uncharacterized protein</fullName>
    </submittedName>
</protein>
<accession>A0AAU6Q1G1</accession>
<reference evidence="2" key="1">
    <citation type="submission" date="2024-03" db="EMBL/GenBank/DDBJ databases">
        <title>Deinococcus weizhi sp. nov., isolated from human skin.</title>
        <authorList>
            <person name="Wei Z."/>
            <person name="Tian F."/>
            <person name="Yang C."/>
            <person name="Xin L.T."/>
            <person name="Wen Z.J."/>
            <person name="Lan K.C."/>
            <person name="Yu L."/>
            <person name="Zhe W."/>
            <person name="Dan F.D."/>
            <person name="Jun W."/>
            <person name="Rui Z."/>
            <person name="Yong X.J."/>
            <person name="Ting Y."/>
            <person name="Wei X."/>
            <person name="Xu Z.G."/>
            <person name="Xin Z."/>
            <person name="Dong F.G."/>
            <person name="Ni X.M."/>
            <person name="Zheng M.G."/>
            <person name="Chun Y."/>
            <person name="Qian W.X."/>
        </authorList>
    </citation>
    <scope>NUCLEOTIDE SEQUENCE</scope>
    <source>
        <strain evidence="2">VB142</strain>
    </source>
</reference>
<evidence type="ECO:0000313" key="2">
    <source>
        <dbReference type="EMBL" id="WYF44427.1"/>
    </source>
</evidence>
<gene>
    <name evidence="2" type="ORF">WDJ50_13695</name>
</gene>
<feature type="region of interest" description="Disordered" evidence="1">
    <location>
        <begin position="1"/>
        <end position="23"/>
    </location>
</feature>
<proteinExistence type="predicted"/>
<dbReference type="RefSeq" id="WP_339095638.1">
    <property type="nucleotide sequence ID" value="NZ_CP149782.1"/>
</dbReference>
<evidence type="ECO:0000256" key="1">
    <source>
        <dbReference type="SAM" id="MobiDB-lite"/>
    </source>
</evidence>
<organism evidence="2">
    <name type="scientific">Deinococcus sp. VB142</name>
    <dbReference type="NCBI Taxonomy" id="3112952"/>
    <lineage>
        <taxon>Bacteria</taxon>
        <taxon>Thermotogati</taxon>
        <taxon>Deinococcota</taxon>
        <taxon>Deinococci</taxon>
        <taxon>Deinococcales</taxon>
        <taxon>Deinococcaceae</taxon>
        <taxon>Deinococcus</taxon>
    </lineage>
</organism>